<sequence length="714" mass="78808">MRTILSLLLSAGCLATSQAQAQDQSAPDTGDDRFALGQIVVTAPRSEGIGIDGESLSREAIYKFNRTALDDAINLMPGVVAGNSGGTRNERLVFVRGFDRFQVPLSIDGIRVYLPADNRLDYGRFLTTDISEVQVAKGYASVLDGPGAMGGAINLVTRRPTKALDIDVRGMVTFDNDADYAGYSASALIGTRHERWYAQASYARSFTDHWDLPDSFTPIVPTLEDGGERDFSRTRDWRANVKLGFTPNESDEYAISYTRQDGSKNAPLHVSDLVNTPRFWTWPKWEIESIYFLSTTALGDRATLKTRAYYNRFDSMLRSFNDRTQSTQSRPFAFDSPYFDKAWGGSAQLDFRMSDADTLRLAFHYRHDKHVEAQTSFSTAGVPSTEPRQTQTENTFSIALENELALTTALRFTVGGSFDWRDLKRAEEFGSPLGTSGTPAVLYQYPRRDADAWNLQGRFDWDAGDALTLHASLSSRARFPTIFERFSQRFNTAIPNPELKAERATNAEIGGSWTAGGVRVDGALFYSWVDEAIFSVLTPGYPCTASTTPPATPIPGCVLTNLSQSRNVGSGEYYGAEASLSATLAPGLDLGANYTVIKRDLSYAANPGFRPTGVPTHKGLIYADWAPLAGLHVQPSVEIASNRWTLFTATPASQPARYYRTGSYVNTALRIDYAVTEKIEIGVGARNLFDEEYSLTDGFPEPGRSLYLTLRARY</sequence>
<evidence type="ECO:0000259" key="14">
    <source>
        <dbReference type="Pfam" id="PF07715"/>
    </source>
</evidence>
<dbReference type="Gene3D" id="2.170.130.10">
    <property type="entry name" value="TonB-dependent receptor, plug domain"/>
    <property type="match status" value="1"/>
</dbReference>
<dbReference type="PANTHER" id="PTHR30069">
    <property type="entry name" value="TONB-DEPENDENT OUTER MEMBRANE RECEPTOR"/>
    <property type="match status" value="1"/>
</dbReference>
<evidence type="ECO:0000256" key="7">
    <source>
        <dbReference type="ARBA" id="ARBA00023136"/>
    </source>
</evidence>
<comment type="subcellular location">
    <subcellularLocation>
        <location evidence="1 10">Cell outer membrane</location>
        <topology evidence="1 10">Multi-pass membrane protein</topology>
    </subcellularLocation>
</comment>
<keyword evidence="2 10" id="KW-0813">Transport</keyword>
<keyword evidence="16" id="KW-1185">Reference proteome</keyword>
<keyword evidence="4 10" id="KW-0812">Transmembrane</keyword>
<evidence type="ECO:0000313" key="15">
    <source>
        <dbReference type="EMBL" id="AMG76199.1"/>
    </source>
</evidence>
<feature type="domain" description="TonB-dependent receptor-like beta-barrel" evidence="13">
    <location>
        <begin position="237"/>
        <end position="688"/>
    </location>
</feature>
<evidence type="ECO:0000256" key="3">
    <source>
        <dbReference type="ARBA" id="ARBA00022452"/>
    </source>
</evidence>
<dbReference type="Proteomes" id="UP000058599">
    <property type="component" value="Chromosome"/>
</dbReference>
<dbReference type="InterPro" id="IPR000531">
    <property type="entry name" value="Beta-barrel_TonB"/>
</dbReference>
<accession>A0AA86GN92</accession>
<evidence type="ECO:0000256" key="2">
    <source>
        <dbReference type="ARBA" id="ARBA00022448"/>
    </source>
</evidence>
<evidence type="ECO:0000256" key="5">
    <source>
        <dbReference type="ARBA" id="ARBA00022729"/>
    </source>
</evidence>
<keyword evidence="8 15" id="KW-0675">Receptor</keyword>
<reference evidence="15 16" key="1">
    <citation type="journal article" date="2016" name="BMC Genomics">
        <title>Genomic analysis of the nitrate-respiring Sphingopyxis granuli (formerly Sphingomonas macrogoltabida) strain TFA.</title>
        <authorList>
            <person name="Garcia-Romero I."/>
            <person name="Perez-Pulido A.J."/>
            <person name="Gonzalez-Flores Y.E."/>
            <person name="Reyes-Ramirez F."/>
            <person name="Santero E."/>
            <person name="Floriano B."/>
        </authorList>
    </citation>
    <scope>NUCLEOTIDE SEQUENCE [LARGE SCALE GENOMIC DNA]</scope>
    <source>
        <strain evidence="15 16">TFA</strain>
    </source>
</reference>
<dbReference type="Gene3D" id="2.40.170.20">
    <property type="entry name" value="TonB-dependent receptor, beta-barrel domain"/>
    <property type="match status" value="1"/>
</dbReference>
<evidence type="ECO:0000259" key="13">
    <source>
        <dbReference type="Pfam" id="PF00593"/>
    </source>
</evidence>
<protein>
    <submittedName>
        <fullName evidence="15">TonB-dependent receptor</fullName>
    </submittedName>
</protein>
<evidence type="ECO:0000313" key="16">
    <source>
        <dbReference type="Proteomes" id="UP000058599"/>
    </source>
</evidence>
<dbReference type="InterPro" id="IPR037066">
    <property type="entry name" value="Plug_dom_sf"/>
</dbReference>
<keyword evidence="6 11" id="KW-0798">TonB box</keyword>
<gene>
    <name evidence="15" type="ORF">SGRAN_3867</name>
</gene>
<dbReference type="RefSeq" id="WP_237233580.1">
    <property type="nucleotide sequence ID" value="NZ_CP012199.1"/>
</dbReference>
<dbReference type="SUPFAM" id="SSF56935">
    <property type="entry name" value="Porins"/>
    <property type="match status" value="1"/>
</dbReference>
<evidence type="ECO:0000256" key="4">
    <source>
        <dbReference type="ARBA" id="ARBA00022692"/>
    </source>
</evidence>
<dbReference type="GO" id="GO:0009279">
    <property type="term" value="C:cell outer membrane"/>
    <property type="evidence" value="ECO:0007669"/>
    <property type="project" value="UniProtKB-SubCell"/>
</dbReference>
<keyword evidence="7 10" id="KW-0472">Membrane</keyword>
<dbReference type="Pfam" id="PF00593">
    <property type="entry name" value="TonB_dep_Rec_b-barrel"/>
    <property type="match status" value="1"/>
</dbReference>
<dbReference type="EMBL" id="CP012199">
    <property type="protein sequence ID" value="AMG76199.1"/>
    <property type="molecule type" value="Genomic_DNA"/>
</dbReference>
<dbReference type="Pfam" id="PF07715">
    <property type="entry name" value="Plug"/>
    <property type="match status" value="1"/>
</dbReference>
<dbReference type="InterPro" id="IPR036942">
    <property type="entry name" value="Beta-barrel_TonB_sf"/>
</dbReference>
<dbReference type="KEGG" id="sgi:SGRAN_3867"/>
<evidence type="ECO:0000256" key="10">
    <source>
        <dbReference type="PROSITE-ProRule" id="PRU01360"/>
    </source>
</evidence>
<evidence type="ECO:0000256" key="1">
    <source>
        <dbReference type="ARBA" id="ARBA00004571"/>
    </source>
</evidence>
<feature type="signal peptide" evidence="12">
    <location>
        <begin position="1"/>
        <end position="21"/>
    </location>
</feature>
<keyword evidence="9 10" id="KW-0998">Cell outer membrane</keyword>
<dbReference type="AlphaFoldDB" id="A0AA86GN92"/>
<dbReference type="PROSITE" id="PS52016">
    <property type="entry name" value="TONB_DEPENDENT_REC_3"/>
    <property type="match status" value="1"/>
</dbReference>
<dbReference type="InterPro" id="IPR012910">
    <property type="entry name" value="Plug_dom"/>
</dbReference>
<dbReference type="GO" id="GO:0044718">
    <property type="term" value="P:siderophore transmembrane transport"/>
    <property type="evidence" value="ECO:0007669"/>
    <property type="project" value="TreeGrafter"/>
</dbReference>
<evidence type="ECO:0000256" key="8">
    <source>
        <dbReference type="ARBA" id="ARBA00023170"/>
    </source>
</evidence>
<evidence type="ECO:0000256" key="11">
    <source>
        <dbReference type="RuleBase" id="RU003357"/>
    </source>
</evidence>
<dbReference type="PANTHER" id="PTHR30069:SF29">
    <property type="entry name" value="HEMOGLOBIN AND HEMOGLOBIN-HAPTOGLOBIN-BINDING PROTEIN 1-RELATED"/>
    <property type="match status" value="1"/>
</dbReference>
<feature type="domain" description="TonB-dependent receptor plug" evidence="14">
    <location>
        <begin position="55"/>
        <end position="152"/>
    </location>
</feature>
<name>A0AA86GN92_9SPHN</name>
<evidence type="ECO:0000256" key="9">
    <source>
        <dbReference type="ARBA" id="ARBA00023237"/>
    </source>
</evidence>
<comment type="similarity">
    <text evidence="10 11">Belongs to the TonB-dependent receptor family.</text>
</comment>
<feature type="chain" id="PRO_5041705387" evidence="12">
    <location>
        <begin position="22"/>
        <end position="714"/>
    </location>
</feature>
<dbReference type="InterPro" id="IPR039426">
    <property type="entry name" value="TonB-dep_rcpt-like"/>
</dbReference>
<keyword evidence="3 10" id="KW-1134">Transmembrane beta strand</keyword>
<keyword evidence="5 12" id="KW-0732">Signal</keyword>
<evidence type="ECO:0000256" key="12">
    <source>
        <dbReference type="SAM" id="SignalP"/>
    </source>
</evidence>
<proteinExistence type="inferred from homology"/>
<dbReference type="GO" id="GO:0015344">
    <property type="term" value="F:siderophore uptake transmembrane transporter activity"/>
    <property type="evidence" value="ECO:0007669"/>
    <property type="project" value="TreeGrafter"/>
</dbReference>
<evidence type="ECO:0000256" key="6">
    <source>
        <dbReference type="ARBA" id="ARBA00023077"/>
    </source>
</evidence>
<organism evidence="15 16">
    <name type="scientific">Sphingopyxis granuli</name>
    <dbReference type="NCBI Taxonomy" id="267128"/>
    <lineage>
        <taxon>Bacteria</taxon>
        <taxon>Pseudomonadati</taxon>
        <taxon>Pseudomonadota</taxon>
        <taxon>Alphaproteobacteria</taxon>
        <taxon>Sphingomonadales</taxon>
        <taxon>Sphingomonadaceae</taxon>
        <taxon>Sphingopyxis</taxon>
    </lineage>
</organism>